<dbReference type="EMBL" id="KZ819602">
    <property type="protein sequence ID" value="PWN37370.1"/>
    <property type="molecule type" value="Genomic_DNA"/>
</dbReference>
<dbReference type="InterPro" id="IPR000702">
    <property type="entry name" value="Ribosomal_uL6-like"/>
</dbReference>
<evidence type="ECO:0000256" key="1">
    <source>
        <dbReference type="ARBA" id="ARBA00009356"/>
    </source>
</evidence>
<evidence type="ECO:0000313" key="7">
    <source>
        <dbReference type="Proteomes" id="UP000245771"/>
    </source>
</evidence>
<keyword evidence="7" id="KW-1185">Reference proteome</keyword>
<proteinExistence type="inferred from homology"/>
<dbReference type="Pfam" id="PF00347">
    <property type="entry name" value="Ribosomal_L6"/>
    <property type="match status" value="1"/>
</dbReference>
<dbReference type="AlphaFoldDB" id="A0A316VIN6"/>
<dbReference type="PANTHER" id="PTHR11655">
    <property type="entry name" value="60S/50S RIBOSOMAL PROTEIN L6/L9"/>
    <property type="match status" value="1"/>
</dbReference>
<dbReference type="RefSeq" id="XP_025357672.1">
    <property type="nucleotide sequence ID" value="XM_025500036.1"/>
</dbReference>
<dbReference type="Gene3D" id="3.90.930.12">
    <property type="entry name" value="Ribosomal protein L6, alpha-beta domain"/>
    <property type="match status" value="2"/>
</dbReference>
<dbReference type="PANTHER" id="PTHR11655:SF14">
    <property type="entry name" value="LARGE RIBOSOMAL SUBUNIT PROTEIN UL6M"/>
    <property type="match status" value="1"/>
</dbReference>
<dbReference type="FunCoup" id="A0A316VIN6">
    <property type="interactions" value="199"/>
</dbReference>
<name>A0A316VIN6_9BASI</name>
<protein>
    <submittedName>
        <fullName evidence="6">Ribosomal protein L6</fullName>
    </submittedName>
</protein>
<dbReference type="InterPro" id="IPR002358">
    <property type="entry name" value="Ribosomal_uL6_CS"/>
</dbReference>
<dbReference type="GO" id="GO:0019843">
    <property type="term" value="F:rRNA binding"/>
    <property type="evidence" value="ECO:0007669"/>
    <property type="project" value="InterPro"/>
</dbReference>
<comment type="similarity">
    <text evidence="1">Belongs to the universal ribosomal protein uL6 family.</text>
</comment>
<dbReference type="SUPFAM" id="SSF56053">
    <property type="entry name" value="Ribosomal protein L6"/>
    <property type="match status" value="1"/>
</dbReference>
<gene>
    <name evidence="6" type="ORF">FA14DRAFT_166610</name>
</gene>
<reference evidence="6 7" key="1">
    <citation type="journal article" date="2018" name="Mol. Biol. Evol.">
        <title>Broad Genomic Sampling Reveals a Smut Pathogenic Ancestry of the Fungal Clade Ustilaginomycotina.</title>
        <authorList>
            <person name="Kijpornyongpan T."/>
            <person name="Mondo S.J."/>
            <person name="Barry K."/>
            <person name="Sandor L."/>
            <person name="Lee J."/>
            <person name="Lipzen A."/>
            <person name="Pangilinan J."/>
            <person name="LaButti K."/>
            <person name="Hainaut M."/>
            <person name="Henrissat B."/>
            <person name="Grigoriev I.V."/>
            <person name="Spatafora J.W."/>
            <person name="Aime M.C."/>
        </authorList>
    </citation>
    <scope>NUCLEOTIDE SEQUENCE [LARGE SCALE GENOMIC DNA]</scope>
    <source>
        <strain evidence="6 7">MCA 3882</strain>
    </source>
</reference>
<evidence type="ECO:0000256" key="2">
    <source>
        <dbReference type="ARBA" id="ARBA00022980"/>
    </source>
</evidence>
<feature type="region of interest" description="Disordered" evidence="4">
    <location>
        <begin position="86"/>
        <end position="109"/>
    </location>
</feature>
<dbReference type="GeneID" id="37021817"/>
<evidence type="ECO:0000313" key="6">
    <source>
        <dbReference type="EMBL" id="PWN37370.1"/>
    </source>
</evidence>
<dbReference type="Proteomes" id="UP000245771">
    <property type="component" value="Unassembled WGS sequence"/>
</dbReference>
<dbReference type="GO" id="GO:0006412">
    <property type="term" value="P:translation"/>
    <property type="evidence" value="ECO:0007669"/>
    <property type="project" value="InterPro"/>
</dbReference>
<dbReference type="STRING" id="1280837.A0A316VIN6"/>
<sequence>MLASRNGLHASTSLHSHIGSAPLYLAPTTKLTILPFPPMVDPSKRQPPHHLTGSVTSIKVEGPLGTVIVPLRDFVKLNWEEANKLVGSKKKQQTTNSTQQKAGEEAEPRKLTLSVDDATIKIQRGTWGLTRAILANAIEGVQEGHTIKIRMVGVGYRAAVDDDPFPRLDKFEEAFAQLSEKYSIVGDEEQRNFYLRAISKSNDNLRKKQRLSLRLGYSHPVFLPVPRGISCTTPQPTQIVLKGADKEALGLFAANIRKLRPPEPYKGKGVFVGDETIKLKAARKK</sequence>
<organism evidence="6 7">
    <name type="scientific">Meira miltonrushii</name>
    <dbReference type="NCBI Taxonomy" id="1280837"/>
    <lineage>
        <taxon>Eukaryota</taxon>
        <taxon>Fungi</taxon>
        <taxon>Dikarya</taxon>
        <taxon>Basidiomycota</taxon>
        <taxon>Ustilaginomycotina</taxon>
        <taxon>Exobasidiomycetes</taxon>
        <taxon>Exobasidiales</taxon>
        <taxon>Brachybasidiaceae</taxon>
        <taxon>Meira</taxon>
    </lineage>
</organism>
<dbReference type="InterPro" id="IPR020040">
    <property type="entry name" value="Ribosomal_uL6_a/b-dom"/>
</dbReference>
<dbReference type="InterPro" id="IPR036789">
    <property type="entry name" value="Ribosomal_uL6-like_a/b-dom_sf"/>
</dbReference>
<evidence type="ECO:0000256" key="3">
    <source>
        <dbReference type="ARBA" id="ARBA00023274"/>
    </source>
</evidence>
<dbReference type="OrthoDB" id="540873at2759"/>
<feature type="domain" description="Large ribosomal subunit protein uL6 alpha-beta" evidence="5">
    <location>
        <begin position="209"/>
        <end position="270"/>
    </location>
</feature>
<dbReference type="GO" id="GO:0005762">
    <property type="term" value="C:mitochondrial large ribosomal subunit"/>
    <property type="evidence" value="ECO:0007669"/>
    <property type="project" value="TreeGrafter"/>
</dbReference>
<keyword evidence="3" id="KW-0687">Ribonucleoprotein</keyword>
<evidence type="ECO:0000256" key="4">
    <source>
        <dbReference type="SAM" id="MobiDB-lite"/>
    </source>
</evidence>
<dbReference type="PROSITE" id="PS00525">
    <property type="entry name" value="RIBOSOMAL_L6_1"/>
    <property type="match status" value="1"/>
</dbReference>
<accession>A0A316VIN6</accession>
<dbReference type="GO" id="GO:0003735">
    <property type="term" value="F:structural constituent of ribosome"/>
    <property type="evidence" value="ECO:0007669"/>
    <property type="project" value="InterPro"/>
</dbReference>
<evidence type="ECO:0000259" key="5">
    <source>
        <dbReference type="Pfam" id="PF00347"/>
    </source>
</evidence>
<dbReference type="InParanoid" id="A0A316VIN6"/>
<keyword evidence="2 6" id="KW-0689">Ribosomal protein</keyword>